<dbReference type="GeneID" id="36403133"/>
<keyword evidence="1" id="KW-0479">Metal-binding</keyword>
<dbReference type="EMBL" id="CCYD01003105">
    <property type="protein sequence ID" value="CEG50362.1"/>
    <property type="molecule type" value="Genomic_DNA"/>
</dbReference>
<proteinExistence type="predicted"/>
<evidence type="ECO:0000256" key="1">
    <source>
        <dbReference type="PROSITE-ProRule" id="PRU00325"/>
    </source>
</evidence>
<dbReference type="InterPro" id="IPR007527">
    <property type="entry name" value="Znf_SWIM"/>
</dbReference>
<name>A0A0P1B800_PLAHL</name>
<organism evidence="3 4">
    <name type="scientific">Plasmopara halstedii</name>
    <name type="common">Downy mildew of sunflower</name>
    <dbReference type="NCBI Taxonomy" id="4781"/>
    <lineage>
        <taxon>Eukaryota</taxon>
        <taxon>Sar</taxon>
        <taxon>Stramenopiles</taxon>
        <taxon>Oomycota</taxon>
        <taxon>Peronosporomycetes</taxon>
        <taxon>Peronosporales</taxon>
        <taxon>Peronosporaceae</taxon>
        <taxon>Plasmopara</taxon>
    </lineage>
</organism>
<dbReference type="PANTHER" id="PTHR31973:SF187">
    <property type="entry name" value="MUTATOR TRANSPOSASE MUDRA PROTEIN"/>
    <property type="match status" value="1"/>
</dbReference>
<evidence type="ECO:0000313" key="3">
    <source>
        <dbReference type="EMBL" id="CEG50362.1"/>
    </source>
</evidence>
<sequence length="555" mass="62288">MRPGKITECSHWFTVTLKACAMEMEELKQKRLTNGKEAVRAIKDVALAKGKCAIVINRGRTFRLLQCDSATIGCEWHVRLARFRSRNHQGDWHVTGGNLDHQNCVSLAKPLRIQLVNNPVVRGALAANPATSINALVAQLRHQKKVTASQHVMYRAKDFVMAELHDGDSLNIRLLPSLLAEFQRLNTGVLTEVHVTNAGDSDVRLFTTFPHGSPVALIVMVGRDGNLTNKIVAVALAPVEDYDNYLWFPSKILHHGFPLTACPVFSNRNSTCFASTHMDYFSIWYMRTDETVRLTVTQEQFVLEANTAVSHVAFEKLNAVNPAATIYLTDIPASKRTLHPHVNTTPLYGWRTTNFVESEQAKSLRLKPRKMQPYEFFKSYLTIFMGEAYNRFRLGQLWVNAERKPTPRAERNFQAQLGDTANYMVTFSSDDVAFTARISNSMKQRRVDLTSSTCSCLTQTQHRIACHHPIATPLECNMVESAYELMGECYTVASYQENLGTLEIPEDDLFTADLSISPDTKVSCKQVVQGNDASDPMTNGKVGGSANLQRQFCYN</sequence>
<dbReference type="PROSITE" id="PS50966">
    <property type="entry name" value="ZF_SWIM"/>
    <property type="match status" value="1"/>
</dbReference>
<dbReference type="AlphaFoldDB" id="A0A0P1B800"/>
<dbReference type="OMA" id="NDLHMEH"/>
<feature type="domain" description="SWIM-type" evidence="2">
    <location>
        <begin position="434"/>
        <end position="477"/>
    </location>
</feature>
<dbReference type="PANTHER" id="PTHR31973">
    <property type="entry name" value="POLYPROTEIN, PUTATIVE-RELATED"/>
    <property type="match status" value="1"/>
</dbReference>
<evidence type="ECO:0000313" key="4">
    <source>
        <dbReference type="Proteomes" id="UP000054928"/>
    </source>
</evidence>
<keyword evidence="1" id="KW-0863">Zinc-finger</keyword>
<dbReference type="OrthoDB" id="167693at2759"/>
<evidence type="ECO:0000259" key="2">
    <source>
        <dbReference type="PROSITE" id="PS50966"/>
    </source>
</evidence>
<accession>A0A0P1B800</accession>
<dbReference type="RefSeq" id="XP_024586731.1">
    <property type="nucleotide sequence ID" value="XM_024721653.1"/>
</dbReference>
<keyword evidence="4" id="KW-1185">Reference proteome</keyword>
<keyword evidence="1" id="KW-0862">Zinc</keyword>
<reference evidence="4" key="1">
    <citation type="submission" date="2014-09" db="EMBL/GenBank/DDBJ databases">
        <authorList>
            <person name="Sharma Rahul"/>
            <person name="Thines Marco"/>
        </authorList>
    </citation>
    <scope>NUCLEOTIDE SEQUENCE [LARGE SCALE GENOMIC DNA]</scope>
</reference>
<dbReference type="GO" id="GO:0008270">
    <property type="term" value="F:zinc ion binding"/>
    <property type="evidence" value="ECO:0007669"/>
    <property type="project" value="UniProtKB-KW"/>
</dbReference>
<dbReference type="Proteomes" id="UP000054928">
    <property type="component" value="Unassembled WGS sequence"/>
</dbReference>
<protein>
    <submittedName>
        <fullName evidence="3">Zinc finger, SWIM-type</fullName>
    </submittedName>
</protein>